<proteinExistence type="predicted"/>
<feature type="transmembrane region" description="Helical" evidence="1">
    <location>
        <begin position="175"/>
        <end position="194"/>
    </location>
</feature>
<feature type="transmembrane region" description="Helical" evidence="1">
    <location>
        <begin position="378"/>
        <end position="397"/>
    </location>
</feature>
<feature type="transmembrane region" description="Helical" evidence="1">
    <location>
        <begin position="655"/>
        <end position="680"/>
    </location>
</feature>
<evidence type="ECO:0000313" key="3">
    <source>
        <dbReference type="Proteomes" id="UP000070054"/>
    </source>
</evidence>
<protein>
    <submittedName>
        <fullName evidence="2">Uncharacterized protein</fullName>
    </submittedName>
</protein>
<feature type="transmembrane region" description="Helical" evidence="1">
    <location>
        <begin position="630"/>
        <end position="649"/>
    </location>
</feature>
<keyword evidence="1" id="KW-0812">Transmembrane</keyword>
<dbReference type="EMBL" id="JEMN01001653">
    <property type="protein sequence ID" value="KXH30600.1"/>
    <property type="molecule type" value="Genomic_DNA"/>
</dbReference>
<dbReference type="PANTHER" id="PTHR37577">
    <property type="entry name" value="INTEGRAL MEMBRANE PROTEIN"/>
    <property type="match status" value="1"/>
</dbReference>
<dbReference type="InterPro" id="IPR053018">
    <property type="entry name" value="Elsinochrome_Biosynth-Asso"/>
</dbReference>
<feature type="transmembrane region" description="Helical" evidence="1">
    <location>
        <begin position="590"/>
        <end position="610"/>
    </location>
</feature>
<name>A0A135S3X0_9PEZI</name>
<gene>
    <name evidence="2" type="ORF">CNYM01_06503</name>
</gene>
<sequence length="696" mass="79138">MSIPACPFNVSCDIDGPHEWESNSDVAGLGVLIGFVGTAYIAFALILINYFVAYDPEIPPPQQKRSIERQIRSTARRVLTGTETFTNTPVNPTYWIPNPIDVKLLAWLRLRTTKVLEKCRIALPDFVTARPEQFRVGFNKPILNMCDAQILTGISILTSGFISLDNSLSSLHWKMIVYLAWFSCVTHLSGLTVLRRHLQGESWARYTRLTLMLVLLIMLIVAMIPTAFFNWEEGEKTAYISAANLDTPAICFFSIDCGKALYYSKEPEVPLSQTPAFIEMLISQTFISFGFIARSIKLSMRLSDRLHRNIRAPLAKFSHRQLQRLEVLLYSRGHTSTRTNASSDLQSLRYGLIIRPILALVIMFRTQAELFNSMLGEIFWLWVILLWGTSKLAIASYNEWEFSSTKDHVSPSDQWEFGQVLPVLLLVAPLITLLGPFVSEPAHPDCQIQGMEQTQVSDHNALPAPEPGQVQRAEGRPNSMAIPLLARGASHEAGQRGADDHGDHVNTDRAFERGRIGLSSAVSGEYYSNMEWMLPYLASSFVIIAVHIFFLFRYATDTFYSLYLYLEIPEPEWVYPYWNPSDYMFTQGGVFYLVILTYPSAGQAIILLGVTVHDWWQRPHGTFDYYRRSVVFWIMAIVVHGLYACIIYLEAIPLYWKFVSVILATLGLYVVYAVTCWITCCRSSNRRERRARATLM</sequence>
<dbReference type="Proteomes" id="UP000070054">
    <property type="component" value="Unassembled WGS sequence"/>
</dbReference>
<keyword evidence="3" id="KW-1185">Reference proteome</keyword>
<evidence type="ECO:0000313" key="2">
    <source>
        <dbReference type="EMBL" id="KXH30600.1"/>
    </source>
</evidence>
<dbReference type="OrthoDB" id="5427664at2759"/>
<dbReference type="PANTHER" id="PTHR37577:SF1">
    <property type="entry name" value="INTEGRAL MEMBRANE PROTEIN"/>
    <property type="match status" value="1"/>
</dbReference>
<evidence type="ECO:0000256" key="1">
    <source>
        <dbReference type="SAM" id="Phobius"/>
    </source>
</evidence>
<organism evidence="2 3">
    <name type="scientific">Colletotrichum nymphaeae SA-01</name>
    <dbReference type="NCBI Taxonomy" id="1460502"/>
    <lineage>
        <taxon>Eukaryota</taxon>
        <taxon>Fungi</taxon>
        <taxon>Dikarya</taxon>
        <taxon>Ascomycota</taxon>
        <taxon>Pezizomycotina</taxon>
        <taxon>Sordariomycetes</taxon>
        <taxon>Hypocreomycetidae</taxon>
        <taxon>Glomerellales</taxon>
        <taxon>Glomerellaceae</taxon>
        <taxon>Colletotrichum</taxon>
        <taxon>Colletotrichum acutatum species complex</taxon>
    </lineage>
</organism>
<keyword evidence="1" id="KW-1133">Transmembrane helix</keyword>
<keyword evidence="1" id="KW-0472">Membrane</keyword>
<feature type="transmembrane region" description="Helical" evidence="1">
    <location>
        <begin position="534"/>
        <end position="555"/>
    </location>
</feature>
<feature type="transmembrane region" description="Helical" evidence="1">
    <location>
        <begin position="26"/>
        <end position="52"/>
    </location>
</feature>
<feature type="transmembrane region" description="Helical" evidence="1">
    <location>
        <begin position="206"/>
        <end position="231"/>
    </location>
</feature>
<feature type="transmembrane region" description="Helical" evidence="1">
    <location>
        <begin position="417"/>
        <end position="438"/>
    </location>
</feature>
<comment type="caution">
    <text evidence="2">The sequence shown here is derived from an EMBL/GenBank/DDBJ whole genome shotgun (WGS) entry which is preliminary data.</text>
</comment>
<dbReference type="AlphaFoldDB" id="A0A135S3X0"/>
<accession>A0A135S3X0</accession>
<reference evidence="2 3" key="1">
    <citation type="submission" date="2014-02" db="EMBL/GenBank/DDBJ databases">
        <title>The genome sequence of Colletotrichum nymphaeae SA-01.</title>
        <authorList>
            <person name="Baroncelli R."/>
            <person name="Thon M.R."/>
        </authorList>
    </citation>
    <scope>NUCLEOTIDE SEQUENCE [LARGE SCALE GENOMIC DNA]</scope>
    <source>
        <strain evidence="2 3">SA-01</strain>
    </source>
</reference>